<organism evidence="1 2">
    <name type="scientific">Aquarana catesbeiana</name>
    <name type="common">American bullfrog</name>
    <name type="synonym">Rana catesbeiana</name>
    <dbReference type="NCBI Taxonomy" id="8400"/>
    <lineage>
        <taxon>Eukaryota</taxon>
        <taxon>Metazoa</taxon>
        <taxon>Chordata</taxon>
        <taxon>Craniata</taxon>
        <taxon>Vertebrata</taxon>
        <taxon>Euteleostomi</taxon>
        <taxon>Amphibia</taxon>
        <taxon>Batrachia</taxon>
        <taxon>Anura</taxon>
        <taxon>Neobatrachia</taxon>
        <taxon>Ranoidea</taxon>
        <taxon>Ranidae</taxon>
        <taxon>Aquarana</taxon>
    </lineage>
</organism>
<evidence type="ECO:0000313" key="2">
    <source>
        <dbReference type="Proteomes" id="UP000228934"/>
    </source>
</evidence>
<dbReference type="EMBL" id="KZ368890">
    <property type="protein sequence ID" value="PIO10804.1"/>
    <property type="molecule type" value="Genomic_DNA"/>
</dbReference>
<accession>A0A2G9Q5E8</accession>
<protein>
    <submittedName>
        <fullName evidence="1">Uncharacterized protein</fullName>
    </submittedName>
</protein>
<keyword evidence="2" id="KW-1185">Reference proteome</keyword>
<evidence type="ECO:0000313" key="1">
    <source>
        <dbReference type="EMBL" id="PIO10804.1"/>
    </source>
</evidence>
<gene>
    <name evidence="1" type="ORF">AB205_0168190</name>
</gene>
<reference evidence="2" key="1">
    <citation type="journal article" date="2017" name="Nat. Commun.">
        <title>The North American bullfrog draft genome provides insight into hormonal regulation of long noncoding RNA.</title>
        <authorList>
            <person name="Hammond S.A."/>
            <person name="Warren R.L."/>
            <person name="Vandervalk B.P."/>
            <person name="Kucuk E."/>
            <person name="Khan H."/>
            <person name="Gibb E.A."/>
            <person name="Pandoh P."/>
            <person name="Kirk H."/>
            <person name="Zhao Y."/>
            <person name="Jones M."/>
            <person name="Mungall A.J."/>
            <person name="Coope R."/>
            <person name="Pleasance S."/>
            <person name="Moore R.A."/>
            <person name="Holt R.A."/>
            <person name="Round J.M."/>
            <person name="Ohora S."/>
            <person name="Walle B.V."/>
            <person name="Veldhoen N."/>
            <person name="Helbing C.C."/>
            <person name="Birol I."/>
        </authorList>
    </citation>
    <scope>NUCLEOTIDE SEQUENCE [LARGE SCALE GENOMIC DNA]</scope>
</reference>
<dbReference type="Proteomes" id="UP000228934">
    <property type="component" value="Unassembled WGS sequence"/>
</dbReference>
<proteinExistence type="predicted"/>
<sequence>MLHLGTLPKQTIVPHFQAMFHIPISAIKYLCAKYTYFFCT</sequence>
<name>A0A2G9Q5E8_AQUCT</name>
<dbReference type="AlphaFoldDB" id="A0A2G9Q5E8"/>